<evidence type="ECO:0000313" key="1">
    <source>
        <dbReference type="EMBL" id="KAJ9051381.1"/>
    </source>
</evidence>
<dbReference type="Proteomes" id="UP001165960">
    <property type="component" value="Unassembled WGS sequence"/>
</dbReference>
<proteinExistence type="predicted"/>
<comment type="caution">
    <text evidence="1">The sequence shown here is derived from an EMBL/GenBank/DDBJ whole genome shotgun (WGS) entry which is preliminary data.</text>
</comment>
<name>A0ACC2RMU1_9FUNG</name>
<protein>
    <submittedName>
        <fullName evidence="1">Uncharacterized protein</fullName>
    </submittedName>
</protein>
<accession>A0ACC2RMU1</accession>
<gene>
    <name evidence="1" type="ORF">DSO57_1005089</name>
</gene>
<evidence type="ECO:0000313" key="2">
    <source>
        <dbReference type="Proteomes" id="UP001165960"/>
    </source>
</evidence>
<dbReference type="EMBL" id="QTSX02007113">
    <property type="protein sequence ID" value="KAJ9051381.1"/>
    <property type="molecule type" value="Genomic_DNA"/>
</dbReference>
<reference evidence="1" key="1">
    <citation type="submission" date="2022-04" db="EMBL/GenBank/DDBJ databases">
        <title>Genome of the entomopathogenic fungus Entomophthora muscae.</title>
        <authorList>
            <person name="Elya C."/>
            <person name="Lovett B.R."/>
            <person name="Lee E."/>
            <person name="Macias A.M."/>
            <person name="Hajek A.E."/>
            <person name="De Bivort B.L."/>
            <person name="Kasson M.T."/>
            <person name="De Fine Licht H.H."/>
            <person name="Stajich J.E."/>
        </authorList>
    </citation>
    <scope>NUCLEOTIDE SEQUENCE</scope>
    <source>
        <strain evidence="1">Berkeley</strain>
    </source>
</reference>
<keyword evidence="2" id="KW-1185">Reference proteome</keyword>
<organism evidence="1 2">
    <name type="scientific">Entomophthora muscae</name>
    <dbReference type="NCBI Taxonomy" id="34485"/>
    <lineage>
        <taxon>Eukaryota</taxon>
        <taxon>Fungi</taxon>
        <taxon>Fungi incertae sedis</taxon>
        <taxon>Zoopagomycota</taxon>
        <taxon>Entomophthoromycotina</taxon>
        <taxon>Entomophthoromycetes</taxon>
        <taxon>Entomophthorales</taxon>
        <taxon>Entomophthoraceae</taxon>
        <taxon>Entomophthora</taxon>
    </lineage>
</organism>
<sequence length="178" mass="19746">MILQKVGILVPSSPMEVDSSTHKLMLVSLEHNVKNNISILVLKTQGSNSGHQDMPGTYQEKQGPANLLSHRLELGDSPNDHQIATSCVLRRTQTYTEVMAYLKKVKMRPDTGPANEHQLPSVSSPDLATQLAGSSDVENRSRETEHHHFCFPELAKHNSPPLKPRLTVQALPVNYLRA</sequence>